<gene>
    <name evidence="1" type="ORF">FC871_13230</name>
</gene>
<sequence length="81" mass="9739">MLSNLEKLIKNLINVIPKEEETIIKELKDKLDSIEFLLLTEQLPMHEENIYKIISSCLPNNINYDDLSEWQRKIIQIWNER</sequence>
<accession>A0A846J5N5</accession>
<name>A0A846J5N5_CLOBO</name>
<dbReference type="AlphaFoldDB" id="A0A846J5N5"/>
<dbReference type="EMBL" id="SWQE01000007">
    <property type="protein sequence ID" value="NFJ09416.1"/>
    <property type="molecule type" value="Genomic_DNA"/>
</dbReference>
<reference evidence="1 2" key="1">
    <citation type="submission" date="2019-04" db="EMBL/GenBank/DDBJ databases">
        <title>Genome sequencing of Clostridium botulinum Groups I-IV and Clostridium butyricum.</title>
        <authorList>
            <person name="Brunt J."/>
            <person name="Van Vliet A.H.M."/>
            <person name="Stringer S.C."/>
            <person name="Carter A.T."/>
            <person name="Peck M.W."/>
        </authorList>
    </citation>
    <scope>NUCLEOTIDE SEQUENCE [LARGE SCALE GENOMIC DNA]</scope>
    <source>
        <strain evidence="1 2">Colworth BL30</strain>
    </source>
</reference>
<evidence type="ECO:0000313" key="2">
    <source>
        <dbReference type="Proteomes" id="UP000480039"/>
    </source>
</evidence>
<evidence type="ECO:0000313" key="1">
    <source>
        <dbReference type="EMBL" id="NFJ09416.1"/>
    </source>
</evidence>
<dbReference type="Proteomes" id="UP000480039">
    <property type="component" value="Unassembled WGS sequence"/>
</dbReference>
<proteinExistence type="predicted"/>
<organism evidence="1 2">
    <name type="scientific">Clostridium botulinum</name>
    <dbReference type="NCBI Taxonomy" id="1491"/>
    <lineage>
        <taxon>Bacteria</taxon>
        <taxon>Bacillati</taxon>
        <taxon>Bacillota</taxon>
        <taxon>Clostridia</taxon>
        <taxon>Eubacteriales</taxon>
        <taxon>Clostridiaceae</taxon>
        <taxon>Clostridium</taxon>
    </lineage>
</organism>
<comment type="caution">
    <text evidence="1">The sequence shown here is derived from an EMBL/GenBank/DDBJ whole genome shotgun (WGS) entry which is preliminary data.</text>
</comment>
<protein>
    <submittedName>
        <fullName evidence="1">Uncharacterized protein</fullName>
    </submittedName>
</protein>